<gene>
    <name evidence="1" type="ORF">PsorP6_012781</name>
</gene>
<accession>A0ACC0WHZ0</accession>
<sequence>MALNVVPTRVPSIRMISAASNWRKKSKTTPPDDGRLVSSFFASRNIEKRPRNEAKAHETVVEVEGLTISSTSEDAEEDYEVTPAVRRRSKRSRAIVESDDTVDASSCNDVDKIQSLTVDWDLSSREEDDVFEKELQYYAIICNVQVCRSVSMWSAGVPTEASIRAAYMDLVAKLKHFPYIENQFFVSGMDGNGIVRNQILQALVDRIERAVQRDERFRVYVVIPLLPAFETTFVATSSRIFTQ</sequence>
<keyword evidence="2" id="KW-1185">Reference proteome</keyword>
<dbReference type="EMBL" id="CM047592">
    <property type="protein sequence ID" value="KAI9917538.1"/>
    <property type="molecule type" value="Genomic_DNA"/>
</dbReference>
<dbReference type="Proteomes" id="UP001163321">
    <property type="component" value="Chromosome 13"/>
</dbReference>
<reference evidence="1 2" key="1">
    <citation type="journal article" date="2022" name="bioRxiv">
        <title>The genome of the oomycete Peronosclerospora sorghi, a cosmopolitan pathogen of maize and sorghum, is inflated with dispersed pseudogenes.</title>
        <authorList>
            <person name="Fletcher K."/>
            <person name="Martin F."/>
            <person name="Isakeit T."/>
            <person name="Cavanaugh K."/>
            <person name="Magill C."/>
            <person name="Michelmore R."/>
        </authorList>
    </citation>
    <scope>NUCLEOTIDE SEQUENCE [LARGE SCALE GENOMIC DNA]</scope>
    <source>
        <strain evidence="1">P6</strain>
    </source>
</reference>
<evidence type="ECO:0000313" key="1">
    <source>
        <dbReference type="EMBL" id="KAI9917538.1"/>
    </source>
</evidence>
<comment type="caution">
    <text evidence="1">The sequence shown here is derived from an EMBL/GenBank/DDBJ whole genome shotgun (WGS) entry which is preliminary data.</text>
</comment>
<evidence type="ECO:0000313" key="2">
    <source>
        <dbReference type="Proteomes" id="UP001163321"/>
    </source>
</evidence>
<proteinExistence type="predicted"/>
<name>A0ACC0WHZ0_9STRA</name>
<organism evidence="1 2">
    <name type="scientific">Peronosclerospora sorghi</name>
    <dbReference type="NCBI Taxonomy" id="230839"/>
    <lineage>
        <taxon>Eukaryota</taxon>
        <taxon>Sar</taxon>
        <taxon>Stramenopiles</taxon>
        <taxon>Oomycota</taxon>
        <taxon>Peronosporomycetes</taxon>
        <taxon>Peronosporales</taxon>
        <taxon>Peronosporaceae</taxon>
        <taxon>Peronosclerospora</taxon>
    </lineage>
</organism>
<protein>
    <submittedName>
        <fullName evidence="1">Uncharacterized protein</fullName>
    </submittedName>
</protein>